<name>A0A6B0UAI5_IXORI</name>
<accession>A0A6B0UAI5</accession>
<organism evidence="2">
    <name type="scientific">Ixodes ricinus</name>
    <name type="common">Common tick</name>
    <name type="synonym">Acarus ricinus</name>
    <dbReference type="NCBI Taxonomy" id="34613"/>
    <lineage>
        <taxon>Eukaryota</taxon>
        <taxon>Metazoa</taxon>
        <taxon>Ecdysozoa</taxon>
        <taxon>Arthropoda</taxon>
        <taxon>Chelicerata</taxon>
        <taxon>Arachnida</taxon>
        <taxon>Acari</taxon>
        <taxon>Parasitiformes</taxon>
        <taxon>Ixodida</taxon>
        <taxon>Ixodoidea</taxon>
        <taxon>Ixodidae</taxon>
        <taxon>Ixodinae</taxon>
        <taxon>Ixodes</taxon>
    </lineage>
</organism>
<reference evidence="2" key="1">
    <citation type="submission" date="2019-12" db="EMBL/GenBank/DDBJ databases">
        <title>An insight into the sialome of adult female Ixodes ricinus ticks feeding for 6 days.</title>
        <authorList>
            <person name="Perner J."/>
            <person name="Ribeiro J.M.C."/>
        </authorList>
    </citation>
    <scope>NUCLEOTIDE SEQUENCE</scope>
    <source>
        <strain evidence="2">Semi-engorged</strain>
        <tissue evidence="2">Salivary glands</tissue>
    </source>
</reference>
<keyword evidence="1" id="KW-0812">Transmembrane</keyword>
<proteinExistence type="predicted"/>
<sequence>MAASPVWPVICFAPLTAASILATIWTARSKVSSGSSSRRLRMTSSRIPWTSRSLRLLSSSCPKVHGSASFRSSATKSFIASPSFCALQ</sequence>
<keyword evidence="1" id="KW-0472">Membrane</keyword>
<keyword evidence="1" id="KW-1133">Transmembrane helix</keyword>
<dbReference type="EMBL" id="GIFC01003861">
    <property type="protein sequence ID" value="MXU85944.1"/>
    <property type="molecule type" value="Transcribed_RNA"/>
</dbReference>
<dbReference type="AlphaFoldDB" id="A0A6B0UAI5"/>
<protein>
    <submittedName>
        <fullName evidence="2">Putative secreted protein</fullName>
    </submittedName>
</protein>
<feature type="transmembrane region" description="Helical" evidence="1">
    <location>
        <begin position="6"/>
        <end position="27"/>
    </location>
</feature>
<evidence type="ECO:0000256" key="1">
    <source>
        <dbReference type="SAM" id="Phobius"/>
    </source>
</evidence>
<evidence type="ECO:0000313" key="2">
    <source>
        <dbReference type="EMBL" id="MXU85944.1"/>
    </source>
</evidence>